<evidence type="ECO:0000313" key="10">
    <source>
        <dbReference type="EMBL" id="KAK4183189.1"/>
    </source>
</evidence>
<organism evidence="10 11">
    <name type="scientific">Podospora australis</name>
    <dbReference type="NCBI Taxonomy" id="1536484"/>
    <lineage>
        <taxon>Eukaryota</taxon>
        <taxon>Fungi</taxon>
        <taxon>Dikarya</taxon>
        <taxon>Ascomycota</taxon>
        <taxon>Pezizomycotina</taxon>
        <taxon>Sordariomycetes</taxon>
        <taxon>Sordariomycetidae</taxon>
        <taxon>Sordariales</taxon>
        <taxon>Podosporaceae</taxon>
        <taxon>Podospora</taxon>
    </lineage>
</organism>
<gene>
    <name evidence="10" type="ORF">QBC35DRAFT_508534</name>
</gene>
<keyword evidence="3 8" id="KW-0812">Transmembrane</keyword>
<evidence type="ECO:0000259" key="9">
    <source>
        <dbReference type="PROSITE" id="PS50850"/>
    </source>
</evidence>
<evidence type="ECO:0000256" key="6">
    <source>
        <dbReference type="ARBA" id="ARBA00037968"/>
    </source>
</evidence>
<reference evidence="10" key="2">
    <citation type="submission" date="2023-05" db="EMBL/GenBank/DDBJ databases">
        <authorList>
            <consortium name="Lawrence Berkeley National Laboratory"/>
            <person name="Steindorff A."/>
            <person name="Hensen N."/>
            <person name="Bonometti L."/>
            <person name="Westerberg I."/>
            <person name="Brannstrom I.O."/>
            <person name="Guillou S."/>
            <person name="Cros-Aarteil S."/>
            <person name="Calhoun S."/>
            <person name="Haridas S."/>
            <person name="Kuo A."/>
            <person name="Mondo S."/>
            <person name="Pangilinan J."/>
            <person name="Riley R."/>
            <person name="Labutti K."/>
            <person name="Andreopoulos B."/>
            <person name="Lipzen A."/>
            <person name="Chen C."/>
            <person name="Yanf M."/>
            <person name="Daum C."/>
            <person name="Ng V."/>
            <person name="Clum A."/>
            <person name="Ohm R."/>
            <person name="Martin F."/>
            <person name="Silar P."/>
            <person name="Natvig D."/>
            <person name="Lalanne C."/>
            <person name="Gautier V."/>
            <person name="Ament-Velasquez S.L."/>
            <person name="Kruys A."/>
            <person name="Hutchinson M.I."/>
            <person name="Powell A.J."/>
            <person name="Barry K."/>
            <person name="Miller A.N."/>
            <person name="Grigoriev I.V."/>
            <person name="Debuchy R."/>
            <person name="Gladieux P."/>
            <person name="Thoren M.H."/>
            <person name="Johannesson H."/>
        </authorList>
    </citation>
    <scope>NUCLEOTIDE SEQUENCE</scope>
    <source>
        <strain evidence="10">PSN309</strain>
    </source>
</reference>
<comment type="caution">
    <text evidence="10">The sequence shown here is derived from an EMBL/GenBank/DDBJ whole genome shotgun (WGS) entry which is preliminary data.</text>
</comment>
<feature type="transmembrane region" description="Helical" evidence="8">
    <location>
        <begin position="504"/>
        <end position="525"/>
    </location>
</feature>
<evidence type="ECO:0000313" key="11">
    <source>
        <dbReference type="Proteomes" id="UP001302126"/>
    </source>
</evidence>
<proteinExistence type="inferred from homology"/>
<dbReference type="InterPro" id="IPR011701">
    <property type="entry name" value="MFS"/>
</dbReference>
<sequence>MASTARYRALPGRESRQDPDDARDGSSDEDDDHVDNVSEGDAWRRMYTEPSDTHLNQRREQSSSSLMGYIRQITDRSTIFRKSPTKARSPLEEDLVHRLDLFLLTFGCMSQVIKYLDQTNISSAYVSGMKEDLELYGDELNYFLTFFSISYCLMLIPSQVIITYVRPSYWLPGLEIGWGIVTALIALAQNAHQVYALRVFLGLFESSAWPGMMTLFMYWYTPTELAKRMGFYHSCQALGSMMSGALQVAILDTLEGKLGLRGWRWLFIINGVMTLVIGVAGFFMIPDYPKHPNPRAFWLTSDHASMATDRLDRHGRSDSKRITWASAKRTFSMWIAYFIPALYILAVLAPYGYNYFNLFLKSLKNPDGTPTWTTEQVNAIPIAGGAINVVCVWIWAILSDVFQTRWTLLVAQGIIGLIPCIIMTIWTSHPATTPISSAYASYLMTYLSLGTGPLIIAWLSDLLPQDSEARTLIVGYSIAGVYAVLSWSQVLIWPASQAPYYKYAWQLSIVFWLLVIVMCLGLRILETKFSLRRRTTPLLVGGSTTAALADDSDDDDEN</sequence>
<feature type="region of interest" description="Disordered" evidence="7">
    <location>
        <begin position="1"/>
        <end position="66"/>
    </location>
</feature>
<evidence type="ECO:0000256" key="8">
    <source>
        <dbReference type="SAM" id="Phobius"/>
    </source>
</evidence>
<name>A0AAN7AE40_9PEZI</name>
<reference evidence="10" key="1">
    <citation type="journal article" date="2023" name="Mol. Phylogenet. Evol.">
        <title>Genome-scale phylogeny and comparative genomics of the fungal order Sordariales.</title>
        <authorList>
            <person name="Hensen N."/>
            <person name="Bonometti L."/>
            <person name="Westerberg I."/>
            <person name="Brannstrom I.O."/>
            <person name="Guillou S."/>
            <person name="Cros-Aarteil S."/>
            <person name="Calhoun S."/>
            <person name="Haridas S."/>
            <person name="Kuo A."/>
            <person name="Mondo S."/>
            <person name="Pangilinan J."/>
            <person name="Riley R."/>
            <person name="LaButti K."/>
            <person name="Andreopoulos B."/>
            <person name="Lipzen A."/>
            <person name="Chen C."/>
            <person name="Yan M."/>
            <person name="Daum C."/>
            <person name="Ng V."/>
            <person name="Clum A."/>
            <person name="Steindorff A."/>
            <person name="Ohm R.A."/>
            <person name="Martin F."/>
            <person name="Silar P."/>
            <person name="Natvig D.O."/>
            <person name="Lalanne C."/>
            <person name="Gautier V."/>
            <person name="Ament-Velasquez S.L."/>
            <person name="Kruys A."/>
            <person name="Hutchinson M.I."/>
            <person name="Powell A.J."/>
            <person name="Barry K."/>
            <person name="Miller A.N."/>
            <person name="Grigoriev I.V."/>
            <person name="Debuchy R."/>
            <person name="Gladieux P."/>
            <person name="Hiltunen Thoren M."/>
            <person name="Johannesson H."/>
        </authorList>
    </citation>
    <scope>NUCLEOTIDE SEQUENCE</scope>
    <source>
        <strain evidence="10">PSN309</strain>
    </source>
</reference>
<keyword evidence="11" id="KW-1185">Reference proteome</keyword>
<feature type="domain" description="Major facilitator superfamily (MFS) profile" evidence="9">
    <location>
        <begin position="103"/>
        <end position="533"/>
    </location>
</feature>
<feature type="transmembrane region" description="Helical" evidence="8">
    <location>
        <begin position="408"/>
        <end position="427"/>
    </location>
</feature>
<dbReference type="PANTHER" id="PTHR43791">
    <property type="entry name" value="PERMEASE-RELATED"/>
    <property type="match status" value="1"/>
</dbReference>
<protein>
    <submittedName>
        <fullName evidence="10">Transporter</fullName>
    </submittedName>
</protein>
<dbReference type="InterPro" id="IPR036259">
    <property type="entry name" value="MFS_trans_sf"/>
</dbReference>
<dbReference type="Gene3D" id="1.20.1250.20">
    <property type="entry name" value="MFS general substrate transporter like domains"/>
    <property type="match status" value="2"/>
</dbReference>
<evidence type="ECO:0000256" key="5">
    <source>
        <dbReference type="ARBA" id="ARBA00023136"/>
    </source>
</evidence>
<evidence type="ECO:0000256" key="2">
    <source>
        <dbReference type="ARBA" id="ARBA00022448"/>
    </source>
</evidence>
<evidence type="ECO:0000256" key="3">
    <source>
        <dbReference type="ARBA" id="ARBA00022692"/>
    </source>
</evidence>
<dbReference type="InterPro" id="IPR020846">
    <property type="entry name" value="MFS_dom"/>
</dbReference>
<evidence type="ECO:0000256" key="7">
    <source>
        <dbReference type="SAM" id="MobiDB-lite"/>
    </source>
</evidence>
<dbReference type="AlphaFoldDB" id="A0AAN7AE40"/>
<comment type="subcellular location">
    <subcellularLocation>
        <location evidence="1">Membrane</location>
        <topology evidence="1">Multi-pass membrane protein</topology>
    </subcellularLocation>
</comment>
<comment type="similarity">
    <text evidence="6">Belongs to the major facilitator superfamily. Allantoate permease family.</text>
</comment>
<dbReference type="PANTHER" id="PTHR43791:SF64">
    <property type="entry name" value="MAJOR FACILITATOR SUPERFAMILY (MFS) PROFILE DOMAIN-CONTAINING PROTEIN"/>
    <property type="match status" value="1"/>
</dbReference>
<feature type="transmembrane region" description="Helical" evidence="8">
    <location>
        <begin position="334"/>
        <end position="356"/>
    </location>
</feature>
<feature type="compositionally biased region" description="Basic and acidic residues" evidence="7">
    <location>
        <begin position="41"/>
        <end position="61"/>
    </location>
</feature>
<feature type="transmembrane region" description="Helical" evidence="8">
    <location>
        <begin position="376"/>
        <end position="396"/>
    </location>
</feature>
<dbReference type="GO" id="GO:0016020">
    <property type="term" value="C:membrane"/>
    <property type="evidence" value="ECO:0007669"/>
    <property type="project" value="UniProtKB-SubCell"/>
</dbReference>
<keyword evidence="5 8" id="KW-0472">Membrane</keyword>
<dbReference type="Pfam" id="PF07690">
    <property type="entry name" value="MFS_1"/>
    <property type="match status" value="1"/>
</dbReference>
<dbReference type="GO" id="GO:0022857">
    <property type="term" value="F:transmembrane transporter activity"/>
    <property type="evidence" value="ECO:0007669"/>
    <property type="project" value="InterPro"/>
</dbReference>
<keyword evidence="4 8" id="KW-1133">Transmembrane helix</keyword>
<evidence type="ECO:0000256" key="1">
    <source>
        <dbReference type="ARBA" id="ARBA00004141"/>
    </source>
</evidence>
<feature type="transmembrane region" description="Helical" evidence="8">
    <location>
        <begin position="195"/>
        <end position="219"/>
    </location>
</feature>
<dbReference type="EMBL" id="MU864569">
    <property type="protein sequence ID" value="KAK4183189.1"/>
    <property type="molecule type" value="Genomic_DNA"/>
</dbReference>
<feature type="transmembrane region" description="Helical" evidence="8">
    <location>
        <begin position="169"/>
        <end position="189"/>
    </location>
</feature>
<feature type="compositionally biased region" description="Basic and acidic residues" evidence="7">
    <location>
        <begin position="11"/>
        <end position="26"/>
    </location>
</feature>
<feature type="transmembrane region" description="Helical" evidence="8">
    <location>
        <begin position="471"/>
        <end position="492"/>
    </location>
</feature>
<feature type="transmembrane region" description="Helical" evidence="8">
    <location>
        <begin position="263"/>
        <end position="285"/>
    </location>
</feature>
<feature type="transmembrane region" description="Helical" evidence="8">
    <location>
        <begin position="439"/>
        <end position="459"/>
    </location>
</feature>
<dbReference type="FunFam" id="1.20.1250.20:FF:000065">
    <property type="entry name" value="Putative MFS pantothenate transporter"/>
    <property type="match status" value="1"/>
</dbReference>
<accession>A0AAN7AE40</accession>
<feature type="transmembrane region" description="Helical" evidence="8">
    <location>
        <begin position="142"/>
        <end position="162"/>
    </location>
</feature>
<dbReference type="PROSITE" id="PS50850">
    <property type="entry name" value="MFS"/>
    <property type="match status" value="1"/>
</dbReference>
<dbReference type="SUPFAM" id="SSF103473">
    <property type="entry name" value="MFS general substrate transporter"/>
    <property type="match status" value="1"/>
</dbReference>
<keyword evidence="2" id="KW-0813">Transport</keyword>
<dbReference type="Proteomes" id="UP001302126">
    <property type="component" value="Unassembled WGS sequence"/>
</dbReference>
<evidence type="ECO:0000256" key="4">
    <source>
        <dbReference type="ARBA" id="ARBA00022989"/>
    </source>
</evidence>